<sequence length="564" mass="63261">MVNRGRSGGCITCKERRVKCDEARPKCQACQRLQLHCGGYKTKYANLKFKDQNHKFGTQSVVVRGATQQNRAYNLRPLSETDTAVPFFLHHYARIGRDISSARGFFEVLIPIYCSQRQDSALSLAVSAVASQVLSIWRHDNSPLPQEAYAQAVKCLRRTIQDRREWGNAATMLAVVSLQLFESIVAIYGLRPSTQIHHNGALSFLPFANAGDNNEGASAYVRRFILHTEICSAIHQGRQLQTIASSWIGGNGLFTVSGNPSAALDAIGVSVARLQARHLKLGLQSGRVTLSPEALSECIAETRRVDQQLLTWAQCMPDHWQPLKLTNGWNIDSSIPVYQSTCEIYPSCQIAAIWNLWRIQRILIVKIKLSLLDATLNTWQSDFECDGMSSNLQELAELQHILQELVDGVCYSVPFYLGNRSKPLSIADFADPTILLPSSHFPGRNGNWNKQIYHHDPRVAVDEHRRHIIAQGPWHIMSPLSRLLTFCFEECGPPMRTFFRPGQYEWIRDQFLRVTTLLHIPPVEASTHYGRGSLSKILDPRSSDTMAENLATGVRKGAIFMSGP</sequence>
<gene>
    <name evidence="6" type="ORF">ASPGLDRAFT_46465</name>
</gene>
<keyword evidence="4" id="KW-0539">Nucleus</keyword>
<dbReference type="GeneID" id="34462710"/>
<dbReference type="Pfam" id="PF00172">
    <property type="entry name" value="Zn_clus"/>
    <property type="match status" value="1"/>
</dbReference>
<evidence type="ECO:0000313" key="6">
    <source>
        <dbReference type="EMBL" id="OJJ84568.1"/>
    </source>
</evidence>
<dbReference type="GO" id="GO:0000981">
    <property type="term" value="F:DNA-binding transcription factor activity, RNA polymerase II-specific"/>
    <property type="evidence" value="ECO:0007669"/>
    <property type="project" value="InterPro"/>
</dbReference>
<evidence type="ECO:0000256" key="2">
    <source>
        <dbReference type="ARBA" id="ARBA00023125"/>
    </source>
</evidence>
<proteinExistence type="predicted"/>
<protein>
    <recommendedName>
        <fullName evidence="5">Zn(2)-C6 fungal-type domain-containing protein</fullName>
    </recommendedName>
</protein>
<dbReference type="InterPro" id="IPR036864">
    <property type="entry name" value="Zn2-C6_fun-type_DNA-bd_sf"/>
</dbReference>
<dbReference type="PROSITE" id="PS50048">
    <property type="entry name" value="ZN2_CY6_FUNGAL_2"/>
    <property type="match status" value="1"/>
</dbReference>
<keyword evidence="1" id="KW-0805">Transcription regulation</keyword>
<dbReference type="Gene3D" id="4.10.240.10">
    <property type="entry name" value="Zn(2)-C6 fungal-type DNA-binding domain"/>
    <property type="match status" value="1"/>
</dbReference>
<evidence type="ECO:0000256" key="1">
    <source>
        <dbReference type="ARBA" id="ARBA00023015"/>
    </source>
</evidence>
<dbReference type="AlphaFoldDB" id="A0A1L9VKV7"/>
<evidence type="ECO:0000259" key="5">
    <source>
        <dbReference type="PROSITE" id="PS50048"/>
    </source>
</evidence>
<dbReference type="InterPro" id="IPR053175">
    <property type="entry name" value="DHMBA_Reg_Transcription_Factor"/>
</dbReference>
<dbReference type="OrthoDB" id="2991872at2759"/>
<name>A0A1L9VKV7_ASPGL</name>
<keyword evidence="2" id="KW-0238">DNA-binding</keyword>
<dbReference type="EMBL" id="KV878896">
    <property type="protein sequence ID" value="OJJ84568.1"/>
    <property type="molecule type" value="Genomic_DNA"/>
</dbReference>
<dbReference type="SUPFAM" id="SSF57701">
    <property type="entry name" value="Zn2/Cys6 DNA-binding domain"/>
    <property type="match status" value="1"/>
</dbReference>
<dbReference type="SMART" id="SM00066">
    <property type="entry name" value="GAL4"/>
    <property type="match status" value="1"/>
</dbReference>
<dbReference type="VEuPathDB" id="FungiDB:ASPGLDRAFT_46465"/>
<dbReference type="PROSITE" id="PS00463">
    <property type="entry name" value="ZN2_CY6_FUNGAL_1"/>
    <property type="match status" value="1"/>
</dbReference>
<dbReference type="CDD" id="cd00067">
    <property type="entry name" value="GAL4"/>
    <property type="match status" value="1"/>
</dbReference>
<evidence type="ECO:0000313" key="7">
    <source>
        <dbReference type="Proteomes" id="UP000184300"/>
    </source>
</evidence>
<dbReference type="PANTHER" id="PTHR38791">
    <property type="entry name" value="ZN(II)2CYS6 TRANSCRIPTION FACTOR (EUROFUNG)-RELATED-RELATED"/>
    <property type="match status" value="1"/>
</dbReference>
<dbReference type="InterPro" id="IPR001138">
    <property type="entry name" value="Zn2Cys6_DnaBD"/>
</dbReference>
<dbReference type="RefSeq" id="XP_022401266.1">
    <property type="nucleotide sequence ID" value="XM_022546449.1"/>
</dbReference>
<dbReference type="GO" id="GO:0003677">
    <property type="term" value="F:DNA binding"/>
    <property type="evidence" value="ECO:0007669"/>
    <property type="project" value="UniProtKB-KW"/>
</dbReference>
<evidence type="ECO:0000256" key="4">
    <source>
        <dbReference type="ARBA" id="ARBA00023242"/>
    </source>
</evidence>
<feature type="domain" description="Zn(2)-C6 fungal-type" evidence="5">
    <location>
        <begin position="9"/>
        <end position="37"/>
    </location>
</feature>
<dbReference type="GO" id="GO:0008270">
    <property type="term" value="F:zinc ion binding"/>
    <property type="evidence" value="ECO:0007669"/>
    <property type="project" value="InterPro"/>
</dbReference>
<dbReference type="STRING" id="1160497.A0A1L9VKV7"/>
<keyword evidence="3" id="KW-0804">Transcription</keyword>
<accession>A0A1L9VKV7</accession>
<dbReference type="PANTHER" id="PTHR38791:SF5">
    <property type="entry name" value="TRANSCRIPTION FACTOR DBAG-RELATED"/>
    <property type="match status" value="1"/>
</dbReference>
<dbReference type="Proteomes" id="UP000184300">
    <property type="component" value="Unassembled WGS sequence"/>
</dbReference>
<keyword evidence="7" id="KW-1185">Reference proteome</keyword>
<organism evidence="6 7">
    <name type="scientific">Aspergillus glaucus CBS 516.65</name>
    <dbReference type="NCBI Taxonomy" id="1160497"/>
    <lineage>
        <taxon>Eukaryota</taxon>
        <taxon>Fungi</taxon>
        <taxon>Dikarya</taxon>
        <taxon>Ascomycota</taxon>
        <taxon>Pezizomycotina</taxon>
        <taxon>Eurotiomycetes</taxon>
        <taxon>Eurotiomycetidae</taxon>
        <taxon>Eurotiales</taxon>
        <taxon>Aspergillaceae</taxon>
        <taxon>Aspergillus</taxon>
        <taxon>Aspergillus subgen. Aspergillus</taxon>
    </lineage>
</organism>
<evidence type="ECO:0000256" key="3">
    <source>
        <dbReference type="ARBA" id="ARBA00023163"/>
    </source>
</evidence>
<reference evidence="7" key="1">
    <citation type="journal article" date="2017" name="Genome Biol.">
        <title>Comparative genomics reveals high biological diversity and specific adaptations in the industrially and medically important fungal genus Aspergillus.</title>
        <authorList>
            <person name="de Vries R.P."/>
            <person name="Riley R."/>
            <person name="Wiebenga A."/>
            <person name="Aguilar-Osorio G."/>
            <person name="Amillis S."/>
            <person name="Uchima C.A."/>
            <person name="Anderluh G."/>
            <person name="Asadollahi M."/>
            <person name="Askin M."/>
            <person name="Barry K."/>
            <person name="Battaglia E."/>
            <person name="Bayram O."/>
            <person name="Benocci T."/>
            <person name="Braus-Stromeyer S.A."/>
            <person name="Caldana C."/>
            <person name="Canovas D."/>
            <person name="Cerqueira G.C."/>
            <person name="Chen F."/>
            <person name="Chen W."/>
            <person name="Choi C."/>
            <person name="Clum A."/>
            <person name="Dos Santos R.A."/>
            <person name="Damasio A.R."/>
            <person name="Diallinas G."/>
            <person name="Emri T."/>
            <person name="Fekete E."/>
            <person name="Flipphi M."/>
            <person name="Freyberg S."/>
            <person name="Gallo A."/>
            <person name="Gournas C."/>
            <person name="Habgood R."/>
            <person name="Hainaut M."/>
            <person name="Harispe M.L."/>
            <person name="Henrissat B."/>
            <person name="Hilden K.S."/>
            <person name="Hope R."/>
            <person name="Hossain A."/>
            <person name="Karabika E."/>
            <person name="Karaffa L."/>
            <person name="Karanyi Z."/>
            <person name="Krasevec N."/>
            <person name="Kuo A."/>
            <person name="Kusch H."/>
            <person name="LaButti K."/>
            <person name="Lagendijk E.L."/>
            <person name="Lapidus A."/>
            <person name="Levasseur A."/>
            <person name="Lindquist E."/>
            <person name="Lipzen A."/>
            <person name="Logrieco A.F."/>
            <person name="MacCabe A."/>
            <person name="Maekelae M.R."/>
            <person name="Malavazi I."/>
            <person name="Melin P."/>
            <person name="Meyer V."/>
            <person name="Mielnichuk N."/>
            <person name="Miskei M."/>
            <person name="Molnar A.P."/>
            <person name="Mule G."/>
            <person name="Ngan C.Y."/>
            <person name="Orejas M."/>
            <person name="Orosz E."/>
            <person name="Ouedraogo J.P."/>
            <person name="Overkamp K.M."/>
            <person name="Park H.-S."/>
            <person name="Perrone G."/>
            <person name="Piumi F."/>
            <person name="Punt P.J."/>
            <person name="Ram A.F."/>
            <person name="Ramon A."/>
            <person name="Rauscher S."/>
            <person name="Record E."/>
            <person name="Riano-Pachon D.M."/>
            <person name="Robert V."/>
            <person name="Roehrig J."/>
            <person name="Ruller R."/>
            <person name="Salamov A."/>
            <person name="Salih N.S."/>
            <person name="Samson R.A."/>
            <person name="Sandor E."/>
            <person name="Sanguinetti M."/>
            <person name="Schuetze T."/>
            <person name="Sepcic K."/>
            <person name="Shelest E."/>
            <person name="Sherlock G."/>
            <person name="Sophianopoulou V."/>
            <person name="Squina F.M."/>
            <person name="Sun H."/>
            <person name="Susca A."/>
            <person name="Todd R.B."/>
            <person name="Tsang A."/>
            <person name="Unkles S.E."/>
            <person name="van de Wiele N."/>
            <person name="van Rossen-Uffink D."/>
            <person name="Oliveira J.V."/>
            <person name="Vesth T.C."/>
            <person name="Visser J."/>
            <person name="Yu J.-H."/>
            <person name="Zhou M."/>
            <person name="Andersen M.R."/>
            <person name="Archer D.B."/>
            <person name="Baker S.E."/>
            <person name="Benoit I."/>
            <person name="Brakhage A.A."/>
            <person name="Braus G.H."/>
            <person name="Fischer R."/>
            <person name="Frisvad J.C."/>
            <person name="Goldman G.H."/>
            <person name="Houbraken J."/>
            <person name="Oakley B."/>
            <person name="Pocsi I."/>
            <person name="Scazzocchio C."/>
            <person name="Seiboth B."/>
            <person name="vanKuyk P.A."/>
            <person name="Wortman J."/>
            <person name="Dyer P.S."/>
            <person name="Grigoriev I.V."/>
        </authorList>
    </citation>
    <scope>NUCLEOTIDE SEQUENCE [LARGE SCALE GENOMIC DNA]</scope>
    <source>
        <strain evidence="7">CBS 516.65</strain>
    </source>
</reference>